<feature type="non-terminal residue" evidence="4">
    <location>
        <position position="1"/>
    </location>
</feature>
<feature type="repeat" description="ANK" evidence="3">
    <location>
        <begin position="255"/>
        <end position="277"/>
    </location>
</feature>
<dbReference type="Pfam" id="PF13637">
    <property type="entry name" value="Ank_4"/>
    <property type="match status" value="1"/>
</dbReference>
<evidence type="ECO:0000256" key="1">
    <source>
        <dbReference type="ARBA" id="ARBA00022737"/>
    </source>
</evidence>
<dbReference type="EMBL" id="VWYZ01001235">
    <property type="protein sequence ID" value="NXF28066.1"/>
    <property type="molecule type" value="Genomic_DNA"/>
</dbReference>
<accession>A0A7K8SF82</accession>
<dbReference type="PROSITE" id="PS50088">
    <property type="entry name" value="ANK_REPEAT"/>
    <property type="match status" value="3"/>
</dbReference>
<evidence type="ECO:0000313" key="4">
    <source>
        <dbReference type="EMBL" id="NXF28066.1"/>
    </source>
</evidence>
<reference evidence="4 5" key="1">
    <citation type="submission" date="2019-09" db="EMBL/GenBank/DDBJ databases">
        <title>Bird 10,000 Genomes (B10K) Project - Family phase.</title>
        <authorList>
            <person name="Zhang G."/>
        </authorList>
    </citation>
    <scope>NUCLEOTIDE SEQUENCE [LARGE SCALE GENOMIC DNA]</scope>
    <source>
        <strain evidence="4">B10K-CU-031-12</strain>
        <tissue evidence="4">Muscle</tissue>
    </source>
</reference>
<dbReference type="Pfam" id="PF12796">
    <property type="entry name" value="Ank_2"/>
    <property type="match status" value="1"/>
</dbReference>
<feature type="repeat" description="ANK" evidence="3">
    <location>
        <begin position="37"/>
        <end position="69"/>
    </location>
</feature>
<gene>
    <name evidence="4" type="primary">Ankrd52_0</name>
    <name evidence="4" type="ORF">RHOROS_R08875</name>
</gene>
<keyword evidence="2 3" id="KW-0040">ANK repeat</keyword>
<dbReference type="Gene3D" id="1.25.40.20">
    <property type="entry name" value="Ankyrin repeat-containing domain"/>
    <property type="match status" value="2"/>
</dbReference>
<evidence type="ECO:0000313" key="5">
    <source>
        <dbReference type="Proteomes" id="UP000574210"/>
    </source>
</evidence>
<keyword evidence="1" id="KW-0677">Repeat</keyword>
<dbReference type="InterPro" id="IPR050776">
    <property type="entry name" value="Ank_Repeat/CDKN_Inhibitor"/>
</dbReference>
<dbReference type="AlphaFoldDB" id="A0A7K8SF82"/>
<feature type="repeat" description="ANK" evidence="3">
    <location>
        <begin position="4"/>
        <end position="36"/>
    </location>
</feature>
<feature type="non-terminal residue" evidence="4">
    <location>
        <position position="292"/>
    </location>
</feature>
<protein>
    <submittedName>
        <fullName evidence="4">ANR52 phosphatase</fullName>
    </submittedName>
</protein>
<proteinExistence type="predicted"/>
<dbReference type="Proteomes" id="UP000574210">
    <property type="component" value="Unassembled WGS sequence"/>
</dbReference>
<sequence length="292" mass="30824">QSKEGKSPLHMAAIHGRFTRSQILIQNGHEIDCADKYGNTPLHVAARYGHELLISTLMTNGADTARRGIHDMFPLHLAVLFGFSDCCRKLLSSGQLYSIVSSLSNEHVLSAGFDINTPDNLGRTCLHAAASGGWGHLGGTWGHLGTACGHCHQPAVPLVVVVALGVSPWSLSLTHGGSGGTGGGTGVSLWALSPTQGGTGGTEGGTGVSLWALSPTHGGRPSEEEPLKESRLKEAFFCLEFLLDNGADPSLRDKQGYTAVHYAAAYGNRQNLELLLEMSFNCLEDVESTVPV</sequence>
<evidence type="ECO:0000256" key="2">
    <source>
        <dbReference type="ARBA" id="ARBA00023043"/>
    </source>
</evidence>
<organism evidence="4 5">
    <name type="scientific">Rhodinocichla rosea</name>
    <dbReference type="NCBI Taxonomy" id="58203"/>
    <lineage>
        <taxon>Eukaryota</taxon>
        <taxon>Metazoa</taxon>
        <taxon>Chordata</taxon>
        <taxon>Craniata</taxon>
        <taxon>Vertebrata</taxon>
        <taxon>Euteleostomi</taxon>
        <taxon>Archelosauria</taxon>
        <taxon>Archosauria</taxon>
        <taxon>Dinosauria</taxon>
        <taxon>Saurischia</taxon>
        <taxon>Theropoda</taxon>
        <taxon>Coelurosauria</taxon>
        <taxon>Aves</taxon>
        <taxon>Neognathae</taxon>
        <taxon>Neoaves</taxon>
        <taxon>Telluraves</taxon>
        <taxon>Australaves</taxon>
        <taxon>Passeriformes</taxon>
        <taxon>Thraupidae</taxon>
        <taxon>Rhodinocichla</taxon>
    </lineage>
</organism>
<keyword evidence="5" id="KW-1185">Reference proteome</keyword>
<dbReference type="PRINTS" id="PR01415">
    <property type="entry name" value="ANKYRIN"/>
</dbReference>
<dbReference type="InterPro" id="IPR002110">
    <property type="entry name" value="Ankyrin_rpt"/>
</dbReference>
<name>A0A7K8SF82_9PASS</name>
<dbReference type="SUPFAM" id="SSF48403">
    <property type="entry name" value="Ankyrin repeat"/>
    <property type="match status" value="2"/>
</dbReference>
<dbReference type="PANTHER" id="PTHR24201">
    <property type="entry name" value="ANK_REP_REGION DOMAIN-CONTAINING PROTEIN"/>
    <property type="match status" value="1"/>
</dbReference>
<dbReference type="InterPro" id="IPR036770">
    <property type="entry name" value="Ankyrin_rpt-contain_sf"/>
</dbReference>
<dbReference type="SMART" id="SM00248">
    <property type="entry name" value="ANK"/>
    <property type="match status" value="4"/>
</dbReference>
<dbReference type="PROSITE" id="PS50297">
    <property type="entry name" value="ANK_REP_REGION"/>
    <property type="match status" value="3"/>
</dbReference>
<evidence type="ECO:0000256" key="3">
    <source>
        <dbReference type="PROSITE-ProRule" id="PRU00023"/>
    </source>
</evidence>
<comment type="caution">
    <text evidence="4">The sequence shown here is derived from an EMBL/GenBank/DDBJ whole genome shotgun (WGS) entry which is preliminary data.</text>
</comment>